<keyword evidence="1" id="KW-0472">Membrane</keyword>
<dbReference type="InterPro" id="IPR009506">
    <property type="entry name" value="YjiS-like"/>
</dbReference>
<evidence type="ECO:0000256" key="1">
    <source>
        <dbReference type="SAM" id="Phobius"/>
    </source>
</evidence>
<keyword evidence="1" id="KW-1133">Transmembrane helix</keyword>
<name>A0A347UGG3_9RHOB</name>
<dbReference type="AlphaFoldDB" id="A0A347UGG3"/>
<organism evidence="3 4">
    <name type="scientific">Profundibacter amoris</name>
    <dbReference type="NCBI Taxonomy" id="2171755"/>
    <lineage>
        <taxon>Bacteria</taxon>
        <taxon>Pseudomonadati</taxon>
        <taxon>Pseudomonadota</taxon>
        <taxon>Alphaproteobacteria</taxon>
        <taxon>Rhodobacterales</taxon>
        <taxon>Paracoccaceae</taxon>
        <taxon>Profundibacter</taxon>
    </lineage>
</organism>
<feature type="transmembrane region" description="Helical" evidence="1">
    <location>
        <begin position="20"/>
        <end position="40"/>
    </location>
</feature>
<keyword evidence="4" id="KW-1185">Reference proteome</keyword>
<evidence type="ECO:0000313" key="3">
    <source>
        <dbReference type="EMBL" id="AXX97941.1"/>
    </source>
</evidence>
<evidence type="ECO:0000313" key="4">
    <source>
        <dbReference type="Proteomes" id="UP000261704"/>
    </source>
</evidence>
<feature type="domain" description="YjiS-like" evidence="2">
    <location>
        <begin position="38"/>
        <end position="66"/>
    </location>
</feature>
<dbReference type="Pfam" id="PF06568">
    <property type="entry name" value="YjiS-like"/>
    <property type="match status" value="1"/>
</dbReference>
<keyword evidence="1" id="KW-0812">Transmembrane</keyword>
<dbReference type="RefSeq" id="WP_118942597.1">
    <property type="nucleotide sequence ID" value="NZ_CP032125.1"/>
</dbReference>
<sequence length="77" mass="9002">MTYISSHPAQRPTLLQSRLPQSPLALVVITVANTLLTWDLRRRTRRQLKDLTNTELQDIGLTRDEVDTETRRLFWQG</sequence>
<evidence type="ECO:0000259" key="2">
    <source>
        <dbReference type="Pfam" id="PF06568"/>
    </source>
</evidence>
<accession>A0A347UGG3</accession>
<reference evidence="3 4" key="1">
    <citation type="submission" date="2018-09" db="EMBL/GenBank/DDBJ databases">
        <title>Profundibacter amoris BAR1 gen. nov., sp. nov., a new member of the Roseobacter clade isolated at Lokis Castle Vent Field on the Arctic Mid-Oceanic Ridge.</title>
        <authorList>
            <person name="Le Moine Bauer S."/>
            <person name="Sjoeberg A.G."/>
            <person name="L'Haridon S."/>
            <person name="Stokke R."/>
            <person name="Roalkvam I."/>
            <person name="Steen I.H."/>
            <person name="Dahle H."/>
        </authorList>
    </citation>
    <scope>NUCLEOTIDE SEQUENCE [LARGE SCALE GENOMIC DNA]</scope>
    <source>
        <strain evidence="3 4">BAR1</strain>
    </source>
</reference>
<gene>
    <name evidence="3" type="ORF">BAR1_08345</name>
</gene>
<proteinExistence type="predicted"/>
<dbReference type="KEGG" id="pamo:BAR1_08345"/>
<protein>
    <submittedName>
        <fullName evidence="3">DUF1127 domain-containing protein</fullName>
    </submittedName>
</protein>
<dbReference type="Proteomes" id="UP000261704">
    <property type="component" value="Chromosome"/>
</dbReference>
<dbReference type="EMBL" id="CP032125">
    <property type="protein sequence ID" value="AXX97941.1"/>
    <property type="molecule type" value="Genomic_DNA"/>
</dbReference>